<dbReference type="EMBL" id="JH159152">
    <property type="protein sequence ID" value="EGZ25122.1"/>
    <property type="molecule type" value="Genomic_DNA"/>
</dbReference>
<gene>
    <name evidence="2" type="ORF">PHYSODRAFT_296924</name>
</gene>
<feature type="domain" description="Myb/SANT-like DNA-binding" evidence="1">
    <location>
        <begin position="4"/>
        <end position="70"/>
    </location>
</feature>
<dbReference type="InterPro" id="IPR044822">
    <property type="entry name" value="Myb_DNA-bind_4"/>
</dbReference>
<reference evidence="2 3" key="1">
    <citation type="journal article" date="2006" name="Science">
        <title>Phytophthora genome sequences uncover evolutionary origins and mechanisms of pathogenesis.</title>
        <authorList>
            <person name="Tyler B.M."/>
            <person name="Tripathy S."/>
            <person name="Zhang X."/>
            <person name="Dehal P."/>
            <person name="Jiang R.H."/>
            <person name="Aerts A."/>
            <person name="Arredondo F.D."/>
            <person name="Baxter L."/>
            <person name="Bensasson D."/>
            <person name="Beynon J.L."/>
            <person name="Chapman J."/>
            <person name="Damasceno C.M."/>
            <person name="Dorrance A.E."/>
            <person name="Dou D."/>
            <person name="Dickerman A.W."/>
            <person name="Dubchak I.L."/>
            <person name="Garbelotto M."/>
            <person name="Gijzen M."/>
            <person name="Gordon S.G."/>
            <person name="Govers F."/>
            <person name="Grunwald N.J."/>
            <person name="Huang W."/>
            <person name="Ivors K.L."/>
            <person name="Jones R.W."/>
            <person name="Kamoun S."/>
            <person name="Krampis K."/>
            <person name="Lamour K.H."/>
            <person name="Lee M.K."/>
            <person name="McDonald W.H."/>
            <person name="Medina M."/>
            <person name="Meijer H.J."/>
            <person name="Nordberg E.K."/>
            <person name="Maclean D.J."/>
            <person name="Ospina-Giraldo M.D."/>
            <person name="Morris P.F."/>
            <person name="Phuntumart V."/>
            <person name="Putnam N.H."/>
            <person name="Rash S."/>
            <person name="Rose J.K."/>
            <person name="Sakihama Y."/>
            <person name="Salamov A.A."/>
            <person name="Savidor A."/>
            <person name="Scheuring C.F."/>
            <person name="Smith B.M."/>
            <person name="Sobral B.W."/>
            <person name="Terry A."/>
            <person name="Torto-Alalibo T.A."/>
            <person name="Win J."/>
            <person name="Xu Z."/>
            <person name="Zhang H."/>
            <person name="Grigoriev I.V."/>
            <person name="Rokhsar D.S."/>
            <person name="Boore J.L."/>
        </authorList>
    </citation>
    <scope>NUCLEOTIDE SEQUENCE [LARGE SCALE GENOMIC DNA]</scope>
    <source>
        <strain evidence="2 3">P6497</strain>
    </source>
</reference>
<protein>
    <recommendedName>
        <fullName evidence="1">Myb/SANT-like DNA-binding domain-containing protein</fullName>
    </recommendedName>
</protein>
<dbReference type="KEGG" id="psoj:PHYSODRAFT_296924"/>
<dbReference type="Pfam" id="PF13837">
    <property type="entry name" value="Myb_DNA-bind_4"/>
    <property type="match status" value="1"/>
</dbReference>
<dbReference type="AlphaFoldDB" id="G4YYK4"/>
<accession>G4YYK4</accession>
<evidence type="ECO:0000313" key="3">
    <source>
        <dbReference type="Proteomes" id="UP000002640"/>
    </source>
</evidence>
<dbReference type="SMR" id="G4YYK4"/>
<name>G4YYK4_PHYSP</name>
<keyword evidence="3" id="KW-1185">Reference proteome</keyword>
<dbReference type="Gene3D" id="1.10.10.60">
    <property type="entry name" value="Homeodomain-like"/>
    <property type="match status" value="1"/>
</dbReference>
<dbReference type="InParanoid" id="G4YYK4"/>
<dbReference type="GeneID" id="20641432"/>
<evidence type="ECO:0000313" key="2">
    <source>
        <dbReference type="EMBL" id="EGZ25122.1"/>
    </source>
</evidence>
<dbReference type="Proteomes" id="UP000002640">
    <property type="component" value="Unassembled WGS sequence"/>
</dbReference>
<organism evidence="2 3">
    <name type="scientific">Phytophthora sojae (strain P6497)</name>
    <name type="common">Soybean stem and root rot agent</name>
    <name type="synonym">Phytophthora megasperma f. sp. glycines</name>
    <dbReference type="NCBI Taxonomy" id="1094619"/>
    <lineage>
        <taxon>Eukaryota</taxon>
        <taxon>Sar</taxon>
        <taxon>Stramenopiles</taxon>
        <taxon>Oomycota</taxon>
        <taxon>Peronosporomycetes</taxon>
        <taxon>Peronosporales</taxon>
        <taxon>Peronosporaceae</taxon>
        <taxon>Phytophthora</taxon>
    </lineage>
</organism>
<sequence length="127" mass="14842">MPNKRWTADEVHLLLNYLSDHVKAYTTGIKERFYEGAHEFLAQHEHSKSKKQCKTKCTELESGYKEYKLKLAQTGFGLQEADTPSIIEEHFQLKLHWGLLLFPWLPLENRVWSYGSKQETETVDANS</sequence>
<evidence type="ECO:0000259" key="1">
    <source>
        <dbReference type="Pfam" id="PF13837"/>
    </source>
</evidence>
<proteinExistence type="predicted"/>
<dbReference type="RefSeq" id="XP_009520410.1">
    <property type="nucleotide sequence ID" value="XM_009522115.1"/>
</dbReference>